<dbReference type="Proteomes" id="UP001189429">
    <property type="component" value="Unassembled WGS sequence"/>
</dbReference>
<proteinExistence type="predicted"/>
<keyword evidence="2" id="KW-0472">Membrane</keyword>
<keyword evidence="2" id="KW-0812">Transmembrane</keyword>
<feature type="non-terminal residue" evidence="3">
    <location>
        <position position="1"/>
    </location>
</feature>
<organism evidence="3 4">
    <name type="scientific">Prorocentrum cordatum</name>
    <dbReference type="NCBI Taxonomy" id="2364126"/>
    <lineage>
        <taxon>Eukaryota</taxon>
        <taxon>Sar</taxon>
        <taxon>Alveolata</taxon>
        <taxon>Dinophyceae</taxon>
        <taxon>Prorocentrales</taxon>
        <taxon>Prorocentraceae</taxon>
        <taxon>Prorocentrum</taxon>
    </lineage>
</organism>
<comment type="caution">
    <text evidence="3">The sequence shown here is derived from an EMBL/GenBank/DDBJ whole genome shotgun (WGS) entry which is preliminary data.</text>
</comment>
<gene>
    <name evidence="3" type="ORF">PCOR1329_LOCUS6582</name>
</gene>
<feature type="region of interest" description="Disordered" evidence="1">
    <location>
        <begin position="53"/>
        <end position="86"/>
    </location>
</feature>
<evidence type="ECO:0000256" key="2">
    <source>
        <dbReference type="SAM" id="Phobius"/>
    </source>
</evidence>
<evidence type="ECO:0000256" key="1">
    <source>
        <dbReference type="SAM" id="MobiDB-lite"/>
    </source>
</evidence>
<protein>
    <submittedName>
        <fullName evidence="3">Uncharacterized protein</fullName>
    </submittedName>
</protein>
<evidence type="ECO:0000313" key="4">
    <source>
        <dbReference type="Proteomes" id="UP001189429"/>
    </source>
</evidence>
<name>A0ABN9PZT4_9DINO</name>
<keyword evidence="4" id="KW-1185">Reference proteome</keyword>
<feature type="compositionally biased region" description="Low complexity" evidence="1">
    <location>
        <begin position="65"/>
        <end position="74"/>
    </location>
</feature>
<keyword evidence="2" id="KW-1133">Transmembrane helix</keyword>
<dbReference type="EMBL" id="CAUYUJ010001769">
    <property type="protein sequence ID" value="CAK0797536.1"/>
    <property type="molecule type" value="Genomic_DNA"/>
</dbReference>
<accession>A0ABN9PZT4</accession>
<evidence type="ECO:0000313" key="3">
    <source>
        <dbReference type="EMBL" id="CAK0797536.1"/>
    </source>
</evidence>
<feature type="transmembrane region" description="Helical" evidence="2">
    <location>
        <begin position="29"/>
        <end position="47"/>
    </location>
</feature>
<reference evidence="3" key="1">
    <citation type="submission" date="2023-10" db="EMBL/GenBank/DDBJ databases">
        <authorList>
            <person name="Chen Y."/>
            <person name="Shah S."/>
            <person name="Dougan E. K."/>
            <person name="Thang M."/>
            <person name="Chan C."/>
        </authorList>
    </citation>
    <scope>NUCLEOTIDE SEQUENCE [LARGE SCALE GENOMIC DNA]</scope>
</reference>
<sequence length="359" mass="39222">KLLGRAGEEAGALEHRPLAAPLAGGRRRLLVAAGLAAAVGLAALGGLRAGGALRPGGPPGPSEPPGSSASAGPGRRWPASNDDEREGSAQLIDTTMDADNPLLMTFYMYRAQSDWDYPLENVNAADLPGVMYYLHNEVLGGQPRKYNTTRILRYKVTVKPTKEVFDSTNTQFGPFLAFDNGRCTSPTCAETFRKFGYNVGCQLLDPTLSAYASPFQTQRGCKPTETCPGVWFSLPGQCPTKDLLDKTQQCVEEEMGGACASVTGEKICTYHYEHAGEVRMDELSGLDDSTRWWLPDKMGRKKAEYVKDLDGGVGTHFWDGKMNVSKGSERQRKVLDLFQKKYPQLPETYGQPPCDFTHV</sequence>